<feature type="domain" description="Penicillin-binding protein transpeptidase" evidence="7">
    <location>
        <begin position="364"/>
        <end position="669"/>
    </location>
</feature>
<keyword evidence="5" id="KW-0472">Membrane</keyword>
<evidence type="ECO:0000259" key="8">
    <source>
        <dbReference type="Pfam" id="PF03717"/>
    </source>
</evidence>
<dbReference type="UniPathway" id="UPA00219"/>
<dbReference type="PANTHER" id="PTHR30627">
    <property type="entry name" value="PEPTIDOGLYCAN D,D-TRANSPEPTIDASE"/>
    <property type="match status" value="1"/>
</dbReference>
<comment type="catalytic activity">
    <reaction evidence="6">
        <text>Preferential cleavage: (Ac)2-L-Lys-D-Ala-|-D-Ala. Also transpeptidation of peptidyl-alanyl moieties that are N-acyl substituents of D-alanine.</text>
        <dbReference type="EC" id="3.4.16.4"/>
    </reaction>
</comment>
<evidence type="ECO:0000313" key="11">
    <source>
        <dbReference type="Proteomes" id="UP000248214"/>
    </source>
</evidence>
<dbReference type="GO" id="GO:0071972">
    <property type="term" value="F:peptidoglycan L,D-transpeptidase activity"/>
    <property type="evidence" value="ECO:0007669"/>
    <property type="project" value="TreeGrafter"/>
</dbReference>
<dbReference type="EMBL" id="PDOD01000003">
    <property type="protein sequence ID" value="PYZ92729.1"/>
    <property type="molecule type" value="Genomic_DNA"/>
</dbReference>
<dbReference type="GO" id="GO:0005886">
    <property type="term" value="C:plasma membrane"/>
    <property type="evidence" value="ECO:0007669"/>
    <property type="project" value="TreeGrafter"/>
</dbReference>
<comment type="pathway">
    <text evidence="2">Cell wall biogenesis; peptidoglycan biosynthesis.</text>
</comment>
<dbReference type="PANTHER" id="PTHR30627:SF25">
    <property type="entry name" value="PENICILLIN-BINDING PROTEIN 3"/>
    <property type="match status" value="1"/>
</dbReference>
<dbReference type="AlphaFoldDB" id="A0A323TCI6"/>
<comment type="similarity">
    <text evidence="3">Belongs to the transpeptidase family.</text>
</comment>
<dbReference type="Pfam" id="PF05223">
    <property type="entry name" value="MecA_N"/>
    <property type="match status" value="1"/>
</dbReference>
<comment type="caution">
    <text evidence="10">The sequence shown here is derived from an EMBL/GenBank/DDBJ whole genome shotgun (WGS) entry which is preliminary data.</text>
</comment>
<evidence type="ECO:0000256" key="3">
    <source>
        <dbReference type="ARBA" id="ARBA00007171"/>
    </source>
</evidence>
<accession>A0A323TCI6</accession>
<evidence type="ECO:0000256" key="5">
    <source>
        <dbReference type="ARBA" id="ARBA00023136"/>
    </source>
</evidence>
<gene>
    <name evidence="10" type="ORF">CR194_13825</name>
</gene>
<dbReference type="GO" id="GO:0008658">
    <property type="term" value="F:penicillin binding"/>
    <property type="evidence" value="ECO:0007669"/>
    <property type="project" value="InterPro"/>
</dbReference>
<dbReference type="RefSeq" id="WP_110610277.1">
    <property type="nucleotide sequence ID" value="NZ_PDOD01000003.1"/>
</dbReference>
<dbReference type="SUPFAM" id="SSF54427">
    <property type="entry name" value="NTF2-like"/>
    <property type="match status" value="1"/>
</dbReference>
<dbReference type="PROSITE" id="PS51257">
    <property type="entry name" value="PROKAR_LIPOPROTEIN"/>
    <property type="match status" value="1"/>
</dbReference>
<feature type="domain" description="NTF2-like N-terminal transpeptidase" evidence="9">
    <location>
        <begin position="24"/>
        <end position="153"/>
    </location>
</feature>
<dbReference type="Gene3D" id="3.10.450.100">
    <property type="entry name" value="NTF2-like, domain 1"/>
    <property type="match status" value="1"/>
</dbReference>
<dbReference type="SUPFAM" id="SSF56519">
    <property type="entry name" value="Penicillin binding protein dimerisation domain"/>
    <property type="match status" value="1"/>
</dbReference>
<dbReference type="InterPro" id="IPR050515">
    <property type="entry name" value="Beta-lactam/transpept"/>
</dbReference>
<evidence type="ECO:0000313" key="10">
    <source>
        <dbReference type="EMBL" id="PYZ92729.1"/>
    </source>
</evidence>
<dbReference type="InterPro" id="IPR012338">
    <property type="entry name" value="Beta-lactam/transpept-like"/>
</dbReference>
<dbReference type="InterPro" id="IPR007887">
    <property type="entry name" value="MecA_N"/>
</dbReference>
<evidence type="ECO:0000256" key="4">
    <source>
        <dbReference type="ARBA" id="ARBA00012448"/>
    </source>
</evidence>
<evidence type="ECO:0000256" key="2">
    <source>
        <dbReference type="ARBA" id="ARBA00004752"/>
    </source>
</evidence>
<keyword evidence="11" id="KW-1185">Reference proteome</keyword>
<organism evidence="10 11">
    <name type="scientific">Salipaludibacillus keqinensis</name>
    <dbReference type="NCBI Taxonomy" id="2045207"/>
    <lineage>
        <taxon>Bacteria</taxon>
        <taxon>Bacillati</taxon>
        <taxon>Bacillota</taxon>
        <taxon>Bacilli</taxon>
        <taxon>Bacillales</taxon>
        <taxon>Bacillaceae</taxon>
    </lineage>
</organism>
<dbReference type="InterPro" id="IPR001460">
    <property type="entry name" value="PCN-bd_Tpept"/>
</dbReference>
<dbReference type="EC" id="3.4.16.4" evidence="4"/>
<dbReference type="GO" id="GO:0046677">
    <property type="term" value="P:response to antibiotic"/>
    <property type="evidence" value="ECO:0007669"/>
    <property type="project" value="InterPro"/>
</dbReference>
<dbReference type="InterPro" id="IPR005311">
    <property type="entry name" value="PBP_dimer"/>
</dbReference>
<dbReference type="SUPFAM" id="SSF56601">
    <property type="entry name" value="beta-lactamase/transpeptidase-like"/>
    <property type="match status" value="1"/>
</dbReference>
<dbReference type="InterPro" id="IPR032710">
    <property type="entry name" value="NTF2-like_dom_sf"/>
</dbReference>
<evidence type="ECO:0000259" key="7">
    <source>
        <dbReference type="Pfam" id="PF00905"/>
    </source>
</evidence>
<dbReference type="GO" id="GO:0009252">
    <property type="term" value="P:peptidoglycan biosynthetic process"/>
    <property type="evidence" value="ECO:0007669"/>
    <property type="project" value="UniProtKB-UniPathway"/>
</dbReference>
<protein>
    <recommendedName>
        <fullName evidence="4">serine-type D-Ala-D-Ala carboxypeptidase</fullName>
        <ecNumber evidence="4">3.4.16.4</ecNumber>
    </recommendedName>
</protein>
<dbReference type="InterPro" id="IPR036138">
    <property type="entry name" value="PBP_dimer_sf"/>
</dbReference>
<name>A0A323TCI6_9BACI</name>
<dbReference type="Pfam" id="PF00905">
    <property type="entry name" value="Transpeptidase"/>
    <property type="match status" value="1"/>
</dbReference>
<dbReference type="Proteomes" id="UP000248214">
    <property type="component" value="Unassembled WGS sequence"/>
</dbReference>
<dbReference type="GO" id="GO:0071555">
    <property type="term" value="P:cell wall organization"/>
    <property type="evidence" value="ECO:0007669"/>
    <property type="project" value="TreeGrafter"/>
</dbReference>
<reference evidence="10 11" key="1">
    <citation type="submission" date="2017-10" db="EMBL/GenBank/DDBJ databases">
        <title>Bacillus sp. nov., a halophilic bacterium isolated from a Keqin Lake.</title>
        <authorList>
            <person name="Wang H."/>
        </authorList>
    </citation>
    <scope>NUCLEOTIDE SEQUENCE [LARGE SCALE GENOMIC DNA]</scope>
    <source>
        <strain evidence="10 11">KQ-12</strain>
    </source>
</reference>
<dbReference type="Gene3D" id="3.90.1310.10">
    <property type="entry name" value="Penicillin-binding protein 2a (Domain 2)"/>
    <property type="match status" value="1"/>
</dbReference>
<dbReference type="GO" id="GO:0009002">
    <property type="term" value="F:serine-type D-Ala-D-Ala carboxypeptidase activity"/>
    <property type="evidence" value="ECO:0007669"/>
    <property type="project" value="UniProtKB-EC"/>
</dbReference>
<feature type="domain" description="Penicillin-binding protein dimerisation" evidence="8">
    <location>
        <begin position="165"/>
        <end position="329"/>
    </location>
</feature>
<comment type="subcellular location">
    <subcellularLocation>
        <location evidence="1">Membrane</location>
    </subcellularLocation>
</comment>
<evidence type="ECO:0000256" key="6">
    <source>
        <dbReference type="ARBA" id="ARBA00034000"/>
    </source>
</evidence>
<proteinExistence type="inferred from homology"/>
<sequence>MKHFYIVLLISVSLAACSNEEPANPEDTLEAYVDSWSSQSISSMLEQTSEESQSEIGNFEWDFEERYEQEYGRLAIEDIHIFYDSRDFEEEEVDLDELEEISYPISVQMDSVVGAINYETEVNLVKQVVTDEDNEEREEWSVEWDPTHLMMAMQDPHDEIAIEREQPNRGEIFDRNGEALAKNGEIYQVSIVPERTEDLEDTVSQFAEVTGLDEERVGDLANAFPDEPSWAAQIQNISLIDERKDELLEIEGVLLDTIPGREYPYGDITGHLVGHIGDITGEELEGLEDRGYTAQSEIGKYGIEYFYEEELRGTEGLTVSIKTEDGEVRDVITHTEPEDGENIPLTIDISMQQKLADVLQEDSGSGVVTDPLSGETLALVSEPAFDSNLRYLQLSDPRAEELDTVEVLFEQRFRRAYSPGSIFKPFTAIAGIEEGTLDPEEIIVIEGEQWQPDDSWGGYLVTRVNDSETEIDLETAMKLSDNIYFAQQALELGEDSMEEWMSKMGFGESIPYEIPLGTSSIANDGLKSEILLADTGYGQGEVQVTPVHMNALYSTFLNEGQMVGPTLIVGNDSEREEREVTSSETAALVEETLIAVVEDSDGTAYRSDPGHTRLLAGKTGTAELKQDQTEEDGEQVGWYVSYDYDNADLLTTIMVQNAEDRGGSGYVVDLANEFWQKVDE</sequence>
<dbReference type="Gene3D" id="3.30.1390.30">
    <property type="entry name" value="Penicillin-binding protein 2a, domain 3"/>
    <property type="match status" value="1"/>
</dbReference>
<evidence type="ECO:0000259" key="9">
    <source>
        <dbReference type="Pfam" id="PF05223"/>
    </source>
</evidence>
<dbReference type="Pfam" id="PF03717">
    <property type="entry name" value="PBP_dimer"/>
    <property type="match status" value="1"/>
</dbReference>
<evidence type="ECO:0000256" key="1">
    <source>
        <dbReference type="ARBA" id="ARBA00004370"/>
    </source>
</evidence>
<dbReference type="Gene3D" id="3.40.710.10">
    <property type="entry name" value="DD-peptidase/beta-lactamase superfamily"/>
    <property type="match status" value="1"/>
</dbReference>
<dbReference type="OrthoDB" id="9766847at2"/>